<evidence type="ECO:0000313" key="2">
    <source>
        <dbReference type="Proteomes" id="UP001630127"/>
    </source>
</evidence>
<gene>
    <name evidence="1" type="ORF">ACH5RR_032370</name>
</gene>
<protein>
    <submittedName>
        <fullName evidence="1">Uncharacterized protein</fullName>
    </submittedName>
</protein>
<evidence type="ECO:0000313" key="1">
    <source>
        <dbReference type="EMBL" id="KAL3506988.1"/>
    </source>
</evidence>
<keyword evidence="2" id="KW-1185">Reference proteome</keyword>
<reference evidence="1 2" key="1">
    <citation type="submission" date="2024-11" db="EMBL/GenBank/DDBJ databases">
        <title>A near-complete genome assembly of Cinchona calisaya.</title>
        <authorList>
            <person name="Lian D.C."/>
            <person name="Zhao X.W."/>
            <person name="Wei L."/>
        </authorList>
    </citation>
    <scope>NUCLEOTIDE SEQUENCE [LARGE SCALE GENOMIC DNA]</scope>
    <source>
        <tissue evidence="1">Nenye</tissue>
    </source>
</reference>
<accession>A0ABD2YN65</accession>
<name>A0ABD2YN65_9GENT</name>
<comment type="caution">
    <text evidence="1">The sequence shown here is derived from an EMBL/GenBank/DDBJ whole genome shotgun (WGS) entry which is preliminary data.</text>
</comment>
<dbReference type="AlphaFoldDB" id="A0ABD2YN65"/>
<dbReference type="EMBL" id="JBJUIK010000013">
    <property type="protein sequence ID" value="KAL3506988.1"/>
    <property type="molecule type" value="Genomic_DNA"/>
</dbReference>
<sequence>MDSKQSRSMNFTEYGRIFRTGSIVGSQPKYKSRYGAFDPVKLLKDSHNHLSELFKSDQVMTSYLLLFLSIRRVLQGMFVKDRWGYQSYVKKVVNAGFGHFMDFLLVAVKDQKVLYALAKCW</sequence>
<dbReference type="Proteomes" id="UP001630127">
    <property type="component" value="Unassembled WGS sequence"/>
</dbReference>
<proteinExistence type="predicted"/>
<organism evidence="1 2">
    <name type="scientific">Cinchona calisaya</name>
    <dbReference type="NCBI Taxonomy" id="153742"/>
    <lineage>
        <taxon>Eukaryota</taxon>
        <taxon>Viridiplantae</taxon>
        <taxon>Streptophyta</taxon>
        <taxon>Embryophyta</taxon>
        <taxon>Tracheophyta</taxon>
        <taxon>Spermatophyta</taxon>
        <taxon>Magnoliopsida</taxon>
        <taxon>eudicotyledons</taxon>
        <taxon>Gunneridae</taxon>
        <taxon>Pentapetalae</taxon>
        <taxon>asterids</taxon>
        <taxon>lamiids</taxon>
        <taxon>Gentianales</taxon>
        <taxon>Rubiaceae</taxon>
        <taxon>Cinchonoideae</taxon>
        <taxon>Cinchoneae</taxon>
        <taxon>Cinchona</taxon>
    </lineage>
</organism>